<dbReference type="Gene3D" id="3.50.30.40">
    <property type="entry name" value="Ribonuclease E inhibitor RraA/RraA-like"/>
    <property type="match status" value="1"/>
</dbReference>
<evidence type="ECO:0008006" key="3">
    <source>
        <dbReference type="Google" id="ProtNLM"/>
    </source>
</evidence>
<evidence type="ECO:0000313" key="1">
    <source>
        <dbReference type="EMBL" id="QCC49389.1"/>
    </source>
</evidence>
<protein>
    <recommendedName>
        <fullName evidence="3">Demethylmenaquinone methyltransferase</fullName>
    </recommendedName>
</protein>
<geneLocation type="plasmid" evidence="1">
    <name>unnamed2</name>
</geneLocation>
<dbReference type="EMBL" id="CP031313">
    <property type="protein sequence ID" value="QCC49389.1"/>
    <property type="molecule type" value="Genomic_DNA"/>
</dbReference>
<gene>
    <name evidence="1" type="ORF">DV707_16730</name>
</gene>
<proteinExistence type="predicted"/>
<dbReference type="Proteomes" id="UP000296733">
    <property type="component" value="Plasmid unnamed2"/>
</dbReference>
<dbReference type="SUPFAM" id="SSF89562">
    <property type="entry name" value="RraA-like"/>
    <property type="match status" value="1"/>
</dbReference>
<evidence type="ECO:0000313" key="2">
    <source>
        <dbReference type="Proteomes" id="UP000296733"/>
    </source>
</evidence>
<dbReference type="AlphaFoldDB" id="A0A4D6H6H3"/>
<dbReference type="KEGG" id="hlm:DV707_16730"/>
<name>A0A4D6H6H3_9EURY</name>
<dbReference type="InterPro" id="IPR036704">
    <property type="entry name" value="RraA/RraA-like_sf"/>
</dbReference>
<keyword evidence="1" id="KW-0614">Plasmid</keyword>
<reference evidence="1 2" key="1">
    <citation type="journal article" date="2019" name="Nat. Commun.">
        <title>A new type of DNA phosphorothioation-based antiviral system in archaea.</title>
        <authorList>
            <person name="Xiong L."/>
            <person name="Liu S."/>
            <person name="Chen S."/>
            <person name="Xiao Y."/>
            <person name="Zhu B."/>
            <person name="Gao Y."/>
            <person name="Zhang Y."/>
            <person name="Chen B."/>
            <person name="Luo J."/>
            <person name="Deng Z."/>
            <person name="Chen X."/>
            <person name="Wang L."/>
            <person name="Chen S."/>
        </authorList>
    </citation>
    <scope>NUCLEOTIDE SEQUENCE [LARGE SCALE GENOMIC DNA]</scope>
    <source>
        <strain evidence="1 2">CGMCC 1.10331</strain>
        <plasmid evidence="1 2">unnamed2</plasmid>
    </source>
</reference>
<accession>A0A4D6H6H3</accession>
<sequence>MSDGRERTVFSEVRDGTDAMFEIPTDAVLLYDIGGSTASHIGETGVEVSPGDVAIGDANGVVVVPQDIAVDVLGEAEEIEEAEDELRETVRSGVGVLDAFEHHGMFNAIM</sequence>
<organism evidence="1 2">
    <name type="scientific">Halobellus limi</name>
    <dbReference type="NCBI Taxonomy" id="699433"/>
    <lineage>
        <taxon>Archaea</taxon>
        <taxon>Methanobacteriati</taxon>
        <taxon>Methanobacteriota</taxon>
        <taxon>Stenosarchaea group</taxon>
        <taxon>Halobacteria</taxon>
        <taxon>Halobacteriales</taxon>
        <taxon>Haloferacaceae</taxon>
        <taxon>Halobellus</taxon>
    </lineage>
</organism>